<protein>
    <submittedName>
        <fullName evidence="1">Uncharacterized protein</fullName>
    </submittedName>
</protein>
<dbReference type="Proteomes" id="UP000001514">
    <property type="component" value="Unassembled WGS sequence"/>
</dbReference>
<name>D8RQC2_SELML</name>
<proteinExistence type="predicted"/>
<dbReference type="HOGENOM" id="CLU_067690_0_0_1"/>
<organism evidence="2">
    <name type="scientific">Selaginella moellendorffii</name>
    <name type="common">Spikemoss</name>
    <dbReference type="NCBI Taxonomy" id="88036"/>
    <lineage>
        <taxon>Eukaryota</taxon>
        <taxon>Viridiplantae</taxon>
        <taxon>Streptophyta</taxon>
        <taxon>Embryophyta</taxon>
        <taxon>Tracheophyta</taxon>
        <taxon>Lycopodiopsida</taxon>
        <taxon>Selaginellales</taxon>
        <taxon>Selaginellaceae</taxon>
        <taxon>Selaginella</taxon>
    </lineage>
</organism>
<dbReference type="Gramene" id="EFJ25631">
    <property type="protein sequence ID" value="EFJ25631"/>
    <property type="gene ID" value="SELMODRAFT_413828"/>
</dbReference>
<dbReference type="AlphaFoldDB" id="D8RQC2"/>
<reference evidence="1 2" key="1">
    <citation type="journal article" date="2011" name="Science">
        <title>The Selaginella genome identifies genetic changes associated with the evolution of vascular plants.</title>
        <authorList>
            <person name="Banks J.A."/>
            <person name="Nishiyama T."/>
            <person name="Hasebe M."/>
            <person name="Bowman J.L."/>
            <person name="Gribskov M."/>
            <person name="dePamphilis C."/>
            <person name="Albert V.A."/>
            <person name="Aono N."/>
            <person name="Aoyama T."/>
            <person name="Ambrose B.A."/>
            <person name="Ashton N.W."/>
            <person name="Axtell M.J."/>
            <person name="Barker E."/>
            <person name="Barker M.S."/>
            <person name="Bennetzen J.L."/>
            <person name="Bonawitz N.D."/>
            <person name="Chapple C."/>
            <person name="Cheng C."/>
            <person name="Correa L.G."/>
            <person name="Dacre M."/>
            <person name="DeBarry J."/>
            <person name="Dreyer I."/>
            <person name="Elias M."/>
            <person name="Engstrom E.M."/>
            <person name="Estelle M."/>
            <person name="Feng L."/>
            <person name="Finet C."/>
            <person name="Floyd S.K."/>
            <person name="Frommer W.B."/>
            <person name="Fujita T."/>
            <person name="Gramzow L."/>
            <person name="Gutensohn M."/>
            <person name="Harholt J."/>
            <person name="Hattori M."/>
            <person name="Heyl A."/>
            <person name="Hirai T."/>
            <person name="Hiwatashi Y."/>
            <person name="Ishikawa M."/>
            <person name="Iwata M."/>
            <person name="Karol K.G."/>
            <person name="Koehler B."/>
            <person name="Kolukisaoglu U."/>
            <person name="Kubo M."/>
            <person name="Kurata T."/>
            <person name="Lalonde S."/>
            <person name="Li K."/>
            <person name="Li Y."/>
            <person name="Litt A."/>
            <person name="Lyons E."/>
            <person name="Manning G."/>
            <person name="Maruyama T."/>
            <person name="Michael T.P."/>
            <person name="Mikami K."/>
            <person name="Miyazaki S."/>
            <person name="Morinaga S."/>
            <person name="Murata T."/>
            <person name="Mueller-Roeber B."/>
            <person name="Nelson D.R."/>
            <person name="Obara M."/>
            <person name="Oguri Y."/>
            <person name="Olmstead R.G."/>
            <person name="Onodera N."/>
            <person name="Petersen B.L."/>
            <person name="Pils B."/>
            <person name="Prigge M."/>
            <person name="Rensing S.A."/>
            <person name="Riano-Pachon D.M."/>
            <person name="Roberts A.W."/>
            <person name="Sato Y."/>
            <person name="Scheller H.V."/>
            <person name="Schulz B."/>
            <person name="Schulz C."/>
            <person name="Shakirov E.V."/>
            <person name="Shibagaki N."/>
            <person name="Shinohara N."/>
            <person name="Shippen D.E."/>
            <person name="Soerensen I."/>
            <person name="Sotooka R."/>
            <person name="Sugimoto N."/>
            <person name="Sugita M."/>
            <person name="Sumikawa N."/>
            <person name="Tanurdzic M."/>
            <person name="Theissen G."/>
            <person name="Ulvskov P."/>
            <person name="Wakazuki S."/>
            <person name="Weng J.K."/>
            <person name="Willats W.W."/>
            <person name="Wipf D."/>
            <person name="Wolf P.G."/>
            <person name="Yang L."/>
            <person name="Zimmer A.D."/>
            <person name="Zhu Q."/>
            <person name="Mitros T."/>
            <person name="Hellsten U."/>
            <person name="Loque D."/>
            <person name="Otillar R."/>
            <person name="Salamov A."/>
            <person name="Schmutz J."/>
            <person name="Shapiro H."/>
            <person name="Lindquist E."/>
            <person name="Lucas S."/>
            <person name="Rokhsar D."/>
            <person name="Grigoriev I.V."/>
        </authorList>
    </citation>
    <scope>NUCLEOTIDE SEQUENCE [LARGE SCALE GENOMIC DNA]</scope>
</reference>
<evidence type="ECO:0000313" key="1">
    <source>
        <dbReference type="EMBL" id="EFJ25631.1"/>
    </source>
</evidence>
<dbReference type="InParanoid" id="D8RQC2"/>
<gene>
    <name evidence="1" type="ORF">SELMODRAFT_413828</name>
</gene>
<evidence type="ECO:0000313" key="2">
    <source>
        <dbReference type="Proteomes" id="UP000001514"/>
    </source>
</evidence>
<dbReference type="EMBL" id="GL377586">
    <property type="protein sequence ID" value="EFJ25631.1"/>
    <property type="molecule type" value="Genomic_DNA"/>
</dbReference>
<sequence>MARERDPSRFRIDPDSDSERYFGGLQREETKDCVLPCQLTETRFFPQVVLSFRSKGGLVIGWRWNALFLGQAKRFELGQRSSFHQLSSMARSTFLTFATQIPSPSFSAMGELDAALQEAVAAYDRGEKGPFLVAQEVPWQTYDEWMCCLECCWRLEYKAGDVWMYGDPSLVHRTISNWFNATIITQIQLIPEVECAIDVISAAGASRLETIQGDKEPDLSYFSASRLEPVRAVIEVAYKNEGLEALKSSVDMWEASGSLLAIGVKITRELDLTFVAKERSAAALTEIKFGPEFLDESNKEAFVLEFPLSCFTGDVEGDHRIRFDLFGLQQYVNKMIEWERLAKEMELPVKKE</sequence>
<accession>D8RQC2</accession>
<dbReference type="KEGG" id="smo:SELMODRAFT_413828"/>
<keyword evidence="2" id="KW-1185">Reference proteome</keyword>